<dbReference type="Pfam" id="PF20684">
    <property type="entry name" value="Fung_rhodopsin"/>
    <property type="match status" value="1"/>
</dbReference>
<evidence type="ECO:0000256" key="3">
    <source>
        <dbReference type="ARBA" id="ARBA00022989"/>
    </source>
</evidence>
<name>A0A6A6IJJ4_9PLEO</name>
<dbReference type="PANTHER" id="PTHR33048:SF123">
    <property type="entry name" value="INTEGRAL MEMBRANE PROTEIN"/>
    <property type="match status" value="1"/>
</dbReference>
<dbReference type="GeneID" id="54586518"/>
<evidence type="ECO:0000256" key="4">
    <source>
        <dbReference type="ARBA" id="ARBA00023136"/>
    </source>
</evidence>
<evidence type="ECO:0000313" key="9">
    <source>
        <dbReference type="EMBL" id="KAF2249723.1"/>
    </source>
</evidence>
<keyword evidence="10" id="KW-1185">Reference proteome</keyword>
<feature type="transmembrane region" description="Helical" evidence="7">
    <location>
        <begin position="191"/>
        <end position="210"/>
    </location>
</feature>
<dbReference type="PANTHER" id="PTHR33048">
    <property type="entry name" value="PTH11-LIKE INTEGRAL MEMBRANE PROTEIN (AFU_ORTHOLOGUE AFUA_5G11245)"/>
    <property type="match status" value="1"/>
</dbReference>
<proteinExistence type="inferred from homology"/>
<evidence type="ECO:0000256" key="7">
    <source>
        <dbReference type="SAM" id="Phobius"/>
    </source>
</evidence>
<keyword evidence="2 7" id="KW-0812">Transmembrane</keyword>
<feature type="transmembrane region" description="Helical" evidence="7">
    <location>
        <begin position="18"/>
        <end position="36"/>
    </location>
</feature>
<gene>
    <name evidence="9" type="ORF">BU26DRAFT_563620</name>
</gene>
<organism evidence="9 10">
    <name type="scientific">Trematosphaeria pertusa</name>
    <dbReference type="NCBI Taxonomy" id="390896"/>
    <lineage>
        <taxon>Eukaryota</taxon>
        <taxon>Fungi</taxon>
        <taxon>Dikarya</taxon>
        <taxon>Ascomycota</taxon>
        <taxon>Pezizomycotina</taxon>
        <taxon>Dothideomycetes</taxon>
        <taxon>Pleosporomycetidae</taxon>
        <taxon>Pleosporales</taxon>
        <taxon>Massarineae</taxon>
        <taxon>Trematosphaeriaceae</taxon>
        <taxon>Trematosphaeria</taxon>
    </lineage>
</organism>
<dbReference type="OrthoDB" id="3934549at2759"/>
<evidence type="ECO:0000313" key="10">
    <source>
        <dbReference type="Proteomes" id="UP000800094"/>
    </source>
</evidence>
<protein>
    <recommendedName>
        <fullName evidence="8">Rhodopsin domain-containing protein</fullName>
    </recommendedName>
</protein>
<accession>A0A6A6IJJ4</accession>
<evidence type="ECO:0000256" key="6">
    <source>
        <dbReference type="SAM" id="MobiDB-lite"/>
    </source>
</evidence>
<evidence type="ECO:0000256" key="5">
    <source>
        <dbReference type="ARBA" id="ARBA00038359"/>
    </source>
</evidence>
<dbReference type="Proteomes" id="UP000800094">
    <property type="component" value="Unassembled WGS sequence"/>
</dbReference>
<feature type="region of interest" description="Disordered" evidence="6">
    <location>
        <begin position="369"/>
        <end position="397"/>
    </location>
</feature>
<evidence type="ECO:0000256" key="2">
    <source>
        <dbReference type="ARBA" id="ARBA00022692"/>
    </source>
</evidence>
<evidence type="ECO:0000259" key="8">
    <source>
        <dbReference type="Pfam" id="PF20684"/>
    </source>
</evidence>
<dbReference type="InterPro" id="IPR049326">
    <property type="entry name" value="Rhodopsin_dom_fungi"/>
</dbReference>
<comment type="similarity">
    <text evidence="5">Belongs to the SAT4 family.</text>
</comment>
<feature type="transmembrane region" description="Helical" evidence="7">
    <location>
        <begin position="48"/>
        <end position="68"/>
    </location>
</feature>
<dbReference type="EMBL" id="ML987194">
    <property type="protein sequence ID" value="KAF2249723.1"/>
    <property type="molecule type" value="Genomic_DNA"/>
</dbReference>
<evidence type="ECO:0000256" key="1">
    <source>
        <dbReference type="ARBA" id="ARBA00004141"/>
    </source>
</evidence>
<feature type="transmembrane region" description="Helical" evidence="7">
    <location>
        <begin position="135"/>
        <end position="157"/>
    </location>
</feature>
<reference evidence="9" key="1">
    <citation type="journal article" date="2020" name="Stud. Mycol.">
        <title>101 Dothideomycetes genomes: a test case for predicting lifestyles and emergence of pathogens.</title>
        <authorList>
            <person name="Haridas S."/>
            <person name="Albert R."/>
            <person name="Binder M."/>
            <person name="Bloem J."/>
            <person name="Labutti K."/>
            <person name="Salamov A."/>
            <person name="Andreopoulos B."/>
            <person name="Baker S."/>
            <person name="Barry K."/>
            <person name="Bills G."/>
            <person name="Bluhm B."/>
            <person name="Cannon C."/>
            <person name="Castanera R."/>
            <person name="Culley D."/>
            <person name="Daum C."/>
            <person name="Ezra D."/>
            <person name="Gonzalez J."/>
            <person name="Henrissat B."/>
            <person name="Kuo A."/>
            <person name="Liang C."/>
            <person name="Lipzen A."/>
            <person name="Lutzoni F."/>
            <person name="Magnuson J."/>
            <person name="Mondo S."/>
            <person name="Nolan M."/>
            <person name="Ohm R."/>
            <person name="Pangilinan J."/>
            <person name="Park H.-J."/>
            <person name="Ramirez L."/>
            <person name="Alfaro M."/>
            <person name="Sun H."/>
            <person name="Tritt A."/>
            <person name="Yoshinaga Y."/>
            <person name="Zwiers L.-H."/>
            <person name="Turgeon B."/>
            <person name="Goodwin S."/>
            <person name="Spatafora J."/>
            <person name="Crous P."/>
            <person name="Grigoriev I."/>
        </authorList>
    </citation>
    <scope>NUCLEOTIDE SEQUENCE</scope>
    <source>
        <strain evidence="9">CBS 122368</strain>
    </source>
</reference>
<keyword evidence="4 7" id="KW-0472">Membrane</keyword>
<dbReference type="AlphaFoldDB" id="A0A6A6IJJ4"/>
<dbReference type="GO" id="GO:0016020">
    <property type="term" value="C:membrane"/>
    <property type="evidence" value="ECO:0007669"/>
    <property type="project" value="UniProtKB-SubCell"/>
</dbReference>
<sequence length="397" mass="45254">MGAGKLFTPWILGPTIEITMFTLTSFSTLVVATRFYCRIWVVGKLKHYDYLIAAAVLCTWGLCVINHYQCYYGTGTGAWPANWPMPSLEFINEVRQGSAKVWYAYQIVYLLDPALIKLSILVFYLSIATHRTFRIVTYITIGFVACMSTVMILVNAFECPHKPSLALAPDIFTERDKWGCFNLEKLYFSQAGLNISTDIFILVLPLPILVKLRMPTLKRISLLLVFSIGLLVPIAAALRIWALYMWATVPELDMQRYYGGYILFWDQVEMNTAIICASAPSLQPLFRAVFGELSRFQRSRTYYFYGEGQSTMTQRTIGRRGSRPLEQDLPLESPASTYRPQKHEISDDIHNDVIVVREMDEEEEIRNRVRAFTARPPSSHSQPPKSPARPRDILASG</sequence>
<comment type="subcellular location">
    <subcellularLocation>
        <location evidence="1">Membrane</location>
        <topology evidence="1">Multi-pass membrane protein</topology>
    </subcellularLocation>
</comment>
<dbReference type="InterPro" id="IPR052337">
    <property type="entry name" value="SAT4-like"/>
</dbReference>
<feature type="transmembrane region" description="Helical" evidence="7">
    <location>
        <begin position="222"/>
        <end position="247"/>
    </location>
</feature>
<feature type="domain" description="Rhodopsin" evidence="8">
    <location>
        <begin position="34"/>
        <end position="287"/>
    </location>
</feature>
<feature type="transmembrane region" description="Helical" evidence="7">
    <location>
        <begin position="102"/>
        <end position="123"/>
    </location>
</feature>
<keyword evidence="3 7" id="KW-1133">Transmembrane helix</keyword>
<feature type="region of interest" description="Disordered" evidence="6">
    <location>
        <begin position="318"/>
        <end position="343"/>
    </location>
</feature>
<dbReference type="RefSeq" id="XP_033684727.1">
    <property type="nucleotide sequence ID" value="XM_033833188.1"/>
</dbReference>